<evidence type="ECO:0000256" key="1">
    <source>
        <dbReference type="SAM" id="Phobius"/>
    </source>
</evidence>
<dbReference type="Gene3D" id="1.20.1070.10">
    <property type="entry name" value="Rhodopsin 7-helix transmembrane proteins"/>
    <property type="match status" value="1"/>
</dbReference>
<reference evidence="3" key="1">
    <citation type="journal article" date="2013" name="Nature">
        <title>Pan genome of the phytoplankton Emiliania underpins its global distribution.</title>
        <authorList>
            <person name="Read B.A."/>
            <person name="Kegel J."/>
            <person name="Klute M.J."/>
            <person name="Kuo A."/>
            <person name="Lefebvre S.C."/>
            <person name="Maumus F."/>
            <person name="Mayer C."/>
            <person name="Miller J."/>
            <person name="Monier A."/>
            <person name="Salamov A."/>
            <person name="Young J."/>
            <person name="Aguilar M."/>
            <person name="Claverie J.M."/>
            <person name="Frickenhaus S."/>
            <person name="Gonzalez K."/>
            <person name="Herman E.K."/>
            <person name="Lin Y.C."/>
            <person name="Napier J."/>
            <person name="Ogata H."/>
            <person name="Sarno A.F."/>
            <person name="Shmutz J."/>
            <person name="Schroeder D."/>
            <person name="de Vargas C."/>
            <person name="Verret F."/>
            <person name="von Dassow P."/>
            <person name="Valentin K."/>
            <person name="Van de Peer Y."/>
            <person name="Wheeler G."/>
            <person name="Dacks J.B."/>
            <person name="Delwiche C.F."/>
            <person name="Dyhrman S.T."/>
            <person name="Glockner G."/>
            <person name="John U."/>
            <person name="Richards T."/>
            <person name="Worden A.Z."/>
            <person name="Zhang X."/>
            <person name="Grigoriev I.V."/>
            <person name="Allen A.E."/>
            <person name="Bidle K."/>
            <person name="Borodovsky M."/>
            <person name="Bowler C."/>
            <person name="Brownlee C."/>
            <person name="Cock J.M."/>
            <person name="Elias M."/>
            <person name="Gladyshev V.N."/>
            <person name="Groth M."/>
            <person name="Guda C."/>
            <person name="Hadaegh A."/>
            <person name="Iglesias-Rodriguez M.D."/>
            <person name="Jenkins J."/>
            <person name="Jones B.M."/>
            <person name="Lawson T."/>
            <person name="Leese F."/>
            <person name="Lindquist E."/>
            <person name="Lobanov A."/>
            <person name="Lomsadze A."/>
            <person name="Malik S.B."/>
            <person name="Marsh M.E."/>
            <person name="Mackinder L."/>
            <person name="Mock T."/>
            <person name="Mueller-Roeber B."/>
            <person name="Pagarete A."/>
            <person name="Parker M."/>
            <person name="Probert I."/>
            <person name="Quesneville H."/>
            <person name="Raines C."/>
            <person name="Rensing S.A."/>
            <person name="Riano-Pachon D.M."/>
            <person name="Richier S."/>
            <person name="Rokitta S."/>
            <person name="Shiraiwa Y."/>
            <person name="Soanes D.M."/>
            <person name="van der Giezen M."/>
            <person name="Wahlund T.M."/>
            <person name="Williams B."/>
            <person name="Wilson W."/>
            <person name="Wolfe G."/>
            <person name="Wurch L.L."/>
        </authorList>
    </citation>
    <scope>NUCLEOTIDE SEQUENCE</scope>
</reference>
<dbReference type="KEGG" id="ehx:EMIHUDRAFT_201779"/>
<dbReference type="EnsemblProtists" id="EOD34165">
    <property type="protein sequence ID" value="EOD34165"/>
    <property type="gene ID" value="EMIHUDRAFT_201779"/>
</dbReference>
<dbReference type="GeneID" id="17279436"/>
<dbReference type="HOGENOM" id="CLU_016795_0_0_1"/>
<sequence>MVPRGPRGAEQISSFSGTPPGNFPVVELFRGLSWLPFSNQRRCARGATWLMCEAPSSSAFVAEAVASASSQRNGDKDGSGAAASSAPPAVDVEQESAYLLNDGRVGMALIGGSITLLALIDAALVAWLPSAACVRLGAVESNAVLLAFTVQTGSALEQLTRRPLPSMRWTSRCIVAVKLCAAATNLALYLLPTPFVVDAVTGRPNCMLRWGEWVVLAGLMTFVVDATDATRLRTPLITATSQALSTLCGLLLPLAGGGAAWAVTLVASFLLFSCIVLRLFEREARLRALSEQCKADSYQLAKARLAASLMRQCVVCWSLLVAVWCGDALARLLGVASEVDVGFVADAAIDVLAKQLYASAIEEGATAAPLLHGLERGREAAERMDFVWRGAADVIVVSRRLRDGLAQLEREATAAAVERQKDEEANRFSRHEVKNGVLAALSQLDSISAEMRRKALARDVLHGNYLPRTAPCKIEQAPGPLALGLAWQINERFPLTTHPSPLPVVDIDQRLLCLVHRNALSNACKYGRHGGVVATEASSHALVVLAGDQLTIRVVNEPGEQHESVRGLDPASAIATARVSKGDGGWVMAKCAECMLGECSIAFREAETESFLDEADLSAGVTALAIDDCDADGHVLSQAVFASLGIPEESTTLIGTTDEEVKGAADTIVAAVEALPPDGRLLLIVDENLDLAFPSSETVSGSYAARTALNRMPPSEEARAIPPEYRIQRGFRCFGGVAPSEPDRRTVLRTWVTRFGCEAVTRKGAPARSAADSAQLDDEDEMRAAAAAELRRLVALIGAERASALGSSRALGCCGADELIRTIESLRSRGELEEAVWSLIERGSLAIAPSLVPGT</sequence>
<reference evidence="2" key="2">
    <citation type="submission" date="2024-10" db="UniProtKB">
        <authorList>
            <consortium name="EnsemblProtists"/>
        </authorList>
    </citation>
    <scope>IDENTIFICATION</scope>
</reference>
<organism evidence="2 3">
    <name type="scientific">Emiliania huxleyi (strain CCMP1516)</name>
    <dbReference type="NCBI Taxonomy" id="280463"/>
    <lineage>
        <taxon>Eukaryota</taxon>
        <taxon>Haptista</taxon>
        <taxon>Haptophyta</taxon>
        <taxon>Prymnesiophyceae</taxon>
        <taxon>Isochrysidales</taxon>
        <taxon>Noelaerhabdaceae</taxon>
        <taxon>Emiliania</taxon>
    </lineage>
</organism>
<keyword evidence="1" id="KW-1133">Transmembrane helix</keyword>
<keyword evidence="1" id="KW-0812">Transmembrane</keyword>
<accession>A0A0D3KEI0</accession>
<dbReference type="eggNOG" id="ENOG502S2IJ">
    <property type="taxonomic scope" value="Eukaryota"/>
</dbReference>
<evidence type="ECO:0000313" key="2">
    <source>
        <dbReference type="EnsemblProtists" id="EOD34165"/>
    </source>
</evidence>
<dbReference type="AlphaFoldDB" id="A0A0D3KEI0"/>
<dbReference type="PaxDb" id="2903-EOD34165"/>
<keyword evidence="3" id="KW-1185">Reference proteome</keyword>
<proteinExistence type="predicted"/>
<dbReference type="Proteomes" id="UP000013827">
    <property type="component" value="Unassembled WGS sequence"/>
</dbReference>
<dbReference type="RefSeq" id="XP_005786594.1">
    <property type="nucleotide sequence ID" value="XM_005786537.1"/>
</dbReference>
<feature type="transmembrane region" description="Helical" evidence="1">
    <location>
        <begin position="169"/>
        <end position="190"/>
    </location>
</feature>
<feature type="transmembrane region" description="Helical" evidence="1">
    <location>
        <begin position="105"/>
        <end position="128"/>
    </location>
</feature>
<protein>
    <submittedName>
        <fullName evidence="2">Uncharacterized protein</fullName>
    </submittedName>
</protein>
<feature type="transmembrane region" description="Helical" evidence="1">
    <location>
        <begin position="258"/>
        <end position="280"/>
    </location>
</feature>
<name>A0A0D3KEI0_EMIH1</name>
<keyword evidence="1" id="KW-0472">Membrane</keyword>
<evidence type="ECO:0000313" key="3">
    <source>
        <dbReference type="Proteomes" id="UP000013827"/>
    </source>
</evidence>